<organism evidence="2 3">
    <name type="scientific">Eragrostis curvula</name>
    <name type="common">weeping love grass</name>
    <dbReference type="NCBI Taxonomy" id="38414"/>
    <lineage>
        <taxon>Eukaryota</taxon>
        <taxon>Viridiplantae</taxon>
        <taxon>Streptophyta</taxon>
        <taxon>Embryophyta</taxon>
        <taxon>Tracheophyta</taxon>
        <taxon>Spermatophyta</taxon>
        <taxon>Magnoliopsida</taxon>
        <taxon>Liliopsida</taxon>
        <taxon>Poales</taxon>
        <taxon>Poaceae</taxon>
        <taxon>PACMAD clade</taxon>
        <taxon>Chloridoideae</taxon>
        <taxon>Eragrostideae</taxon>
        <taxon>Eragrostidinae</taxon>
        <taxon>Eragrostis</taxon>
    </lineage>
</organism>
<dbReference type="AlphaFoldDB" id="A0A5J9V7J0"/>
<feature type="compositionally biased region" description="Low complexity" evidence="1">
    <location>
        <begin position="87"/>
        <end position="128"/>
    </location>
</feature>
<evidence type="ECO:0000313" key="2">
    <source>
        <dbReference type="EMBL" id="TVU31953.1"/>
    </source>
</evidence>
<feature type="region of interest" description="Disordered" evidence="1">
    <location>
        <begin position="81"/>
        <end position="158"/>
    </location>
</feature>
<feature type="region of interest" description="Disordered" evidence="1">
    <location>
        <begin position="30"/>
        <end position="63"/>
    </location>
</feature>
<dbReference type="PANTHER" id="PTHR33623:SF14">
    <property type="entry name" value="OS10G0524000 PROTEIN"/>
    <property type="match status" value="1"/>
</dbReference>
<proteinExistence type="predicted"/>
<feature type="compositionally biased region" description="Low complexity" evidence="1">
    <location>
        <begin position="45"/>
        <end position="61"/>
    </location>
</feature>
<dbReference type="OrthoDB" id="668456at2759"/>
<name>A0A5J9V7J0_9POAL</name>
<feature type="compositionally biased region" description="Basic and acidic residues" evidence="1">
    <location>
        <begin position="129"/>
        <end position="145"/>
    </location>
</feature>
<dbReference type="Proteomes" id="UP000324897">
    <property type="component" value="Chromosome 1"/>
</dbReference>
<dbReference type="PANTHER" id="PTHR33623">
    <property type="entry name" value="OS04G0572500 PROTEIN"/>
    <property type="match status" value="1"/>
</dbReference>
<evidence type="ECO:0000256" key="1">
    <source>
        <dbReference type="SAM" id="MobiDB-lite"/>
    </source>
</evidence>
<evidence type="ECO:0000313" key="3">
    <source>
        <dbReference type="Proteomes" id="UP000324897"/>
    </source>
</evidence>
<sequence length="387" mass="42669">MADTGKPLRLKDLLELDCDSCSASGFRCYPRRLGESSPMPLSFGRSPSLRRPSKLSHLSRSLSRRLRGSFWWRRSDEEADAAEHGCGSEPDTSPSESSDSSGRTSRSHSVTDSDFSSASSTSVNMHAAGGEHEEAMEKRGAKEEGSSWGSEADDKEQLSPVAVMDFPCFDDGECSPSLDDNLLSRLQTGRKTHKIRRFGSLDEIAPVDLEARLAASQDPDDEDNVPAQQHRCHGDETTSPSPSSSHRVTDVHDEPDPDENELLMLIVDTVSDGVDDAVSKRLLLDFFVEMKLERRSQDAGLHAPRRKAERLEDGEILAAARGWLLDGAGTEQWGLIDVLRGGTTVVAEMERGRRWMQVSEEEREVGAMVARMLSDQLVDEVVRDLSV</sequence>
<gene>
    <name evidence="2" type="ORF">EJB05_23665</name>
</gene>
<feature type="non-terminal residue" evidence="2">
    <location>
        <position position="1"/>
    </location>
</feature>
<feature type="compositionally biased region" description="Polar residues" evidence="1">
    <location>
        <begin position="237"/>
        <end position="246"/>
    </location>
</feature>
<evidence type="ECO:0008006" key="4">
    <source>
        <dbReference type="Google" id="ProtNLM"/>
    </source>
</evidence>
<comment type="caution">
    <text evidence="2">The sequence shown here is derived from an EMBL/GenBank/DDBJ whole genome shotgun (WGS) entry which is preliminary data.</text>
</comment>
<accession>A0A5J9V7J0</accession>
<dbReference type="Gramene" id="TVU31953">
    <property type="protein sequence ID" value="TVU31953"/>
    <property type="gene ID" value="EJB05_23665"/>
</dbReference>
<reference evidence="2 3" key="1">
    <citation type="journal article" date="2019" name="Sci. Rep.">
        <title>A high-quality genome of Eragrostis curvula grass provides insights into Poaceae evolution and supports new strategies to enhance forage quality.</title>
        <authorList>
            <person name="Carballo J."/>
            <person name="Santos B.A.C.M."/>
            <person name="Zappacosta D."/>
            <person name="Garbus I."/>
            <person name="Selva J.P."/>
            <person name="Gallo C.A."/>
            <person name="Diaz A."/>
            <person name="Albertini E."/>
            <person name="Caccamo M."/>
            <person name="Echenique V."/>
        </authorList>
    </citation>
    <scope>NUCLEOTIDE SEQUENCE [LARGE SCALE GENOMIC DNA]</scope>
    <source>
        <strain evidence="3">cv. Victoria</strain>
        <tissue evidence="2">Leaf</tissue>
    </source>
</reference>
<keyword evidence="3" id="KW-1185">Reference proteome</keyword>
<protein>
    <recommendedName>
        <fullName evidence="4">DUF4378 domain-containing protein</fullName>
    </recommendedName>
</protein>
<feature type="region of interest" description="Disordered" evidence="1">
    <location>
        <begin position="215"/>
        <end position="257"/>
    </location>
</feature>
<dbReference type="EMBL" id="RWGY01000011">
    <property type="protein sequence ID" value="TVU31953.1"/>
    <property type="molecule type" value="Genomic_DNA"/>
</dbReference>